<protein>
    <submittedName>
        <fullName evidence="1">Uncharacterized protein</fullName>
    </submittedName>
</protein>
<accession>A0A1Y0B4J8</accession>
<keyword evidence="1" id="KW-0496">Mitochondrion</keyword>
<name>A0A1Y0B4J8_9LAMI</name>
<gene>
    <name evidence="1" type="ORF">AEK19_MT2158</name>
</gene>
<evidence type="ECO:0000313" key="1">
    <source>
        <dbReference type="EMBL" id="ART32307.1"/>
    </source>
</evidence>
<proteinExistence type="predicted"/>
<sequence length="56" mass="6688">MLQRLRGRVGLHHRVAMRDSLLLTPHFYRLLELRVRLLGLIDLDDLTGACWRWECC</sequence>
<dbReference type="EMBL" id="KY774314">
    <property type="protein sequence ID" value="ART32307.1"/>
    <property type="molecule type" value="Genomic_DNA"/>
</dbReference>
<dbReference type="AlphaFoldDB" id="A0A1Y0B4J8"/>
<geneLocation type="mitochondrion" evidence="1"/>
<reference evidence="1" key="1">
    <citation type="submission" date="2017-03" db="EMBL/GenBank/DDBJ databases">
        <title>The mitochondrial genome of the carnivorous plant Utricularia reniformis (Lentibulariaceae): structure, comparative analysis and evolutionary landmarks.</title>
        <authorList>
            <person name="Silva S.R."/>
            <person name="Alvarenga D.O."/>
            <person name="Michael T.P."/>
            <person name="Miranda V.F.O."/>
            <person name="Varani A.M."/>
        </authorList>
    </citation>
    <scope>NUCLEOTIDE SEQUENCE</scope>
</reference>
<organism evidence="1">
    <name type="scientific">Utricularia reniformis</name>
    <dbReference type="NCBI Taxonomy" id="192314"/>
    <lineage>
        <taxon>Eukaryota</taxon>
        <taxon>Viridiplantae</taxon>
        <taxon>Streptophyta</taxon>
        <taxon>Embryophyta</taxon>
        <taxon>Tracheophyta</taxon>
        <taxon>Spermatophyta</taxon>
        <taxon>Magnoliopsida</taxon>
        <taxon>eudicotyledons</taxon>
        <taxon>Gunneridae</taxon>
        <taxon>Pentapetalae</taxon>
        <taxon>asterids</taxon>
        <taxon>lamiids</taxon>
        <taxon>Lamiales</taxon>
        <taxon>Lentibulariaceae</taxon>
        <taxon>Utricularia</taxon>
    </lineage>
</organism>